<comment type="caution">
    <text evidence="1">The sequence shown here is derived from an EMBL/GenBank/DDBJ whole genome shotgun (WGS) entry which is preliminary data.</text>
</comment>
<name>A0A0G0SI93_9BACT</name>
<organism evidence="1 2">
    <name type="scientific">Candidatus Magasanikbacteria bacterium GW2011_GWA2_40_10</name>
    <dbReference type="NCBI Taxonomy" id="1619037"/>
    <lineage>
        <taxon>Bacteria</taxon>
        <taxon>Candidatus Magasanikiibacteriota</taxon>
    </lineage>
</organism>
<evidence type="ECO:0000313" key="2">
    <source>
        <dbReference type="Proteomes" id="UP000034855"/>
    </source>
</evidence>
<proteinExistence type="predicted"/>
<accession>A0A0G0SI93</accession>
<dbReference type="AlphaFoldDB" id="A0A0G0SI93"/>
<dbReference type="Proteomes" id="UP000034855">
    <property type="component" value="Unassembled WGS sequence"/>
</dbReference>
<protein>
    <submittedName>
        <fullName evidence="1">Uncharacterized protein</fullName>
    </submittedName>
</protein>
<reference evidence="1 2" key="1">
    <citation type="journal article" date="2015" name="Nature">
        <title>rRNA introns, odd ribosomes, and small enigmatic genomes across a large radiation of phyla.</title>
        <authorList>
            <person name="Brown C.T."/>
            <person name="Hug L.A."/>
            <person name="Thomas B.C."/>
            <person name="Sharon I."/>
            <person name="Castelle C.J."/>
            <person name="Singh A."/>
            <person name="Wilkins M.J."/>
            <person name="Williams K.H."/>
            <person name="Banfield J.F."/>
        </authorList>
    </citation>
    <scope>NUCLEOTIDE SEQUENCE [LARGE SCALE GENOMIC DNA]</scope>
</reference>
<evidence type="ECO:0000313" key="1">
    <source>
        <dbReference type="EMBL" id="KKR34405.1"/>
    </source>
</evidence>
<gene>
    <name evidence="1" type="ORF">UT67_C0016G0012</name>
</gene>
<dbReference type="EMBL" id="LBXR01000016">
    <property type="protein sequence ID" value="KKR34405.1"/>
    <property type="molecule type" value="Genomic_DNA"/>
</dbReference>
<sequence>MRIRITRTPSGTSPEEVRQGWVGIILEYTTKVKARQMTDHDILIGRKKEAGYMVDAVTALQALERHNPKAYEWWINRYPNADFGNFVFTTNECEEVSQ</sequence>